<dbReference type="InterPro" id="IPR023355">
    <property type="entry name" value="Myo_ane_neurotoxin_sf"/>
</dbReference>
<keyword evidence="6" id="KW-1015">Disulfide bond</keyword>
<comment type="subcellular location">
    <subcellularLocation>
        <location evidence="1">Secreted</location>
    </subcellularLocation>
</comment>
<evidence type="ECO:0000256" key="4">
    <source>
        <dbReference type="ARBA" id="ARBA00022656"/>
    </source>
</evidence>
<protein>
    <submittedName>
        <fullName evidence="7">Sodium ion channel toxin</fullName>
    </submittedName>
</protein>
<evidence type="ECO:0000256" key="1">
    <source>
        <dbReference type="ARBA" id="ARBA00004613"/>
    </source>
</evidence>
<dbReference type="Gene3D" id="2.20.20.10">
    <property type="entry name" value="Anthopleurin-A"/>
    <property type="match status" value="1"/>
</dbReference>
<dbReference type="Pfam" id="PF07936">
    <property type="entry name" value="Defensin_4"/>
    <property type="match status" value="1"/>
</dbReference>
<dbReference type="InterPro" id="IPR012414">
    <property type="entry name" value="BDS_K_chnl_tox"/>
</dbReference>
<dbReference type="AlphaFoldDB" id="A0A4Y5RX15"/>
<evidence type="ECO:0000256" key="3">
    <source>
        <dbReference type="ARBA" id="ARBA00022525"/>
    </source>
</evidence>
<dbReference type="GO" id="GO:0008200">
    <property type="term" value="F:ion channel inhibitor activity"/>
    <property type="evidence" value="ECO:0007669"/>
    <property type="project" value="InterPro"/>
</dbReference>
<sequence length="63" mass="6959">MPLDDNTGEESIAPMERGYVTPCRCTFSSHSGTMWAFKFTCPSGYGYVRSCPKFGAVCCYKAD</sequence>
<dbReference type="EMBL" id="MK912034">
    <property type="protein sequence ID" value="QDA01863.1"/>
    <property type="molecule type" value="mRNA"/>
</dbReference>
<dbReference type="SUPFAM" id="SSF57392">
    <property type="entry name" value="Defensin-like"/>
    <property type="match status" value="1"/>
</dbReference>
<proteinExistence type="evidence at transcript level"/>
<evidence type="ECO:0000313" key="7">
    <source>
        <dbReference type="EMBL" id="QDA01863.1"/>
    </source>
</evidence>
<dbReference type="GO" id="GO:0090729">
    <property type="term" value="F:toxin activity"/>
    <property type="evidence" value="ECO:0007669"/>
    <property type="project" value="UniProtKB-KW"/>
</dbReference>
<organism evidence="7">
    <name type="scientific">Edwardsia elegans</name>
    <dbReference type="NCBI Taxonomy" id="132404"/>
    <lineage>
        <taxon>Eukaryota</taxon>
        <taxon>Metazoa</taxon>
        <taxon>Cnidaria</taxon>
        <taxon>Anthozoa</taxon>
        <taxon>Hexacorallia</taxon>
        <taxon>Actiniaria</taxon>
        <taxon>Edwardsiidae</taxon>
        <taxon>Edwardsia</taxon>
    </lineage>
</organism>
<evidence type="ECO:0000256" key="6">
    <source>
        <dbReference type="ARBA" id="ARBA00023157"/>
    </source>
</evidence>
<accession>A0A4Y5RX15</accession>
<reference evidence="7" key="1">
    <citation type="journal article" date="2019" name="Mol. Biol. Evol.">
        <title>The birth and death of toxins with distinct functions: a case study in the sea anemone Nematostella.</title>
        <authorList>
            <person name="Sachkova M.Y."/>
            <person name="Singer S.A."/>
            <person name="Macrander J."/>
            <person name="Reitzel A.M."/>
            <person name="Peigneur S."/>
            <person name="Tytgat J."/>
            <person name="Moran Y."/>
        </authorList>
    </citation>
    <scope>NUCLEOTIDE SEQUENCE</scope>
    <source>
        <strain evidence="7">Eel_14484</strain>
    </source>
</reference>
<comment type="similarity">
    <text evidence="2">Belongs to the sea anemone type 3 (BDS) potassium channel toxin family.</text>
</comment>
<name>A0A4Y5RX15_9CNID</name>
<dbReference type="GO" id="GO:0005576">
    <property type="term" value="C:extracellular region"/>
    <property type="evidence" value="ECO:0007669"/>
    <property type="project" value="UniProtKB-SubCell"/>
</dbReference>
<dbReference type="GO" id="GO:0042151">
    <property type="term" value="C:nematocyst"/>
    <property type="evidence" value="ECO:0007669"/>
    <property type="project" value="InterPro"/>
</dbReference>
<evidence type="ECO:0000256" key="5">
    <source>
        <dbReference type="ARBA" id="ARBA00022729"/>
    </source>
</evidence>
<keyword evidence="4" id="KW-0800">Toxin</keyword>
<keyword evidence="3" id="KW-0964">Secreted</keyword>
<keyword evidence="5" id="KW-0732">Signal</keyword>
<evidence type="ECO:0000256" key="2">
    <source>
        <dbReference type="ARBA" id="ARBA00007488"/>
    </source>
</evidence>